<evidence type="ECO:0008006" key="6">
    <source>
        <dbReference type="Google" id="ProtNLM"/>
    </source>
</evidence>
<evidence type="ECO:0000313" key="5">
    <source>
        <dbReference type="Proteomes" id="UP001632037"/>
    </source>
</evidence>
<proteinExistence type="predicted"/>
<feature type="transmembrane region" description="Helical" evidence="2">
    <location>
        <begin position="190"/>
        <end position="215"/>
    </location>
</feature>
<dbReference type="Proteomes" id="UP001632037">
    <property type="component" value="Unassembled WGS sequence"/>
</dbReference>
<feature type="compositionally biased region" description="Basic residues" evidence="1">
    <location>
        <begin position="107"/>
        <end position="117"/>
    </location>
</feature>
<keyword evidence="5" id="KW-1185">Reference proteome</keyword>
<dbReference type="EMBL" id="JBIMZQ010000012">
    <property type="protein sequence ID" value="KAL3668112.1"/>
    <property type="molecule type" value="Genomic_DNA"/>
</dbReference>
<feature type="compositionally biased region" description="Basic residues" evidence="1">
    <location>
        <begin position="65"/>
        <end position="74"/>
    </location>
</feature>
<comment type="caution">
    <text evidence="4">The sequence shown here is derived from an EMBL/GenBank/DDBJ whole genome shotgun (WGS) entry which is preliminary data.</text>
</comment>
<feature type="compositionally biased region" description="Basic and acidic residues" evidence="1">
    <location>
        <begin position="142"/>
        <end position="162"/>
    </location>
</feature>
<evidence type="ECO:0000256" key="3">
    <source>
        <dbReference type="SAM" id="SignalP"/>
    </source>
</evidence>
<feature type="compositionally biased region" description="Basic and acidic residues" evidence="1">
    <location>
        <begin position="118"/>
        <end position="132"/>
    </location>
</feature>
<keyword evidence="2" id="KW-0812">Transmembrane</keyword>
<feature type="region of interest" description="Disordered" evidence="1">
    <location>
        <begin position="246"/>
        <end position="295"/>
    </location>
</feature>
<evidence type="ECO:0000313" key="4">
    <source>
        <dbReference type="EMBL" id="KAL3668112.1"/>
    </source>
</evidence>
<protein>
    <recommendedName>
        <fullName evidence="6">RxLR effector protein</fullName>
    </recommendedName>
</protein>
<evidence type="ECO:0000256" key="1">
    <source>
        <dbReference type="SAM" id="MobiDB-lite"/>
    </source>
</evidence>
<dbReference type="AlphaFoldDB" id="A0ABD3FNY1"/>
<feature type="signal peptide" evidence="3">
    <location>
        <begin position="1"/>
        <end position="19"/>
    </location>
</feature>
<evidence type="ECO:0000256" key="2">
    <source>
        <dbReference type="SAM" id="Phobius"/>
    </source>
</evidence>
<feature type="chain" id="PRO_5044773842" description="RxLR effector protein" evidence="3">
    <location>
        <begin position="20"/>
        <end position="295"/>
    </location>
</feature>
<name>A0ABD3FNY1_9STRA</name>
<feature type="compositionally biased region" description="Acidic residues" evidence="1">
    <location>
        <begin position="256"/>
        <end position="284"/>
    </location>
</feature>
<gene>
    <name evidence="4" type="ORF">V7S43_006975</name>
</gene>
<keyword evidence="2" id="KW-0472">Membrane</keyword>
<feature type="compositionally biased region" description="Basic and acidic residues" evidence="1">
    <location>
        <begin position="88"/>
        <end position="106"/>
    </location>
</feature>
<organism evidence="4 5">
    <name type="scientific">Phytophthora oleae</name>
    <dbReference type="NCBI Taxonomy" id="2107226"/>
    <lineage>
        <taxon>Eukaryota</taxon>
        <taxon>Sar</taxon>
        <taxon>Stramenopiles</taxon>
        <taxon>Oomycota</taxon>
        <taxon>Peronosporomycetes</taxon>
        <taxon>Peronosporales</taxon>
        <taxon>Peronosporaceae</taxon>
        <taxon>Phytophthora</taxon>
    </lineage>
</organism>
<accession>A0ABD3FNY1</accession>
<keyword evidence="3" id="KW-0732">Signal</keyword>
<reference evidence="4 5" key="1">
    <citation type="submission" date="2024-09" db="EMBL/GenBank/DDBJ databases">
        <title>Genome sequencing and assembly of Phytophthora oleae, isolate VK10A, causative agent of rot of olive drupes.</title>
        <authorList>
            <person name="Conti Taguali S."/>
            <person name="Riolo M."/>
            <person name="La Spada F."/>
            <person name="Cacciola S.O."/>
            <person name="Dionisio G."/>
        </authorList>
    </citation>
    <scope>NUCLEOTIDE SEQUENCE [LARGE SCALE GENOMIC DNA]</scope>
    <source>
        <strain evidence="4 5">VK10A</strain>
    </source>
</reference>
<keyword evidence="2" id="KW-1133">Transmembrane helix</keyword>
<sequence length="295" mass="31213">MVLSRSLVLLCVAAAVVLSEGPGTGVSAELVSPLRQLEQEGVKVHVKVHPNEAAPEPNLQNAAPLKKHSRKSHKKEGEETTENGETVRSYDHDTVRIESKGADAGKKLGKGHHHKGTPKKEPTDETVIEYKHGSVKTSGKSLTEEETKGEETKDATPNEKEVTSTANEVNELVTKLSSTDSTENKSFIDAYGPVVVICGIIGGLAAIVGVAGLVIGQPQSRDADNLDSVLSSSDLDVDVDVEANVTSTGGVQDAPDSGEDLLDQSDSDAIEDEEEEEEEEEEEGAFSNGTAHVSV</sequence>
<feature type="region of interest" description="Disordered" evidence="1">
    <location>
        <begin position="50"/>
        <end position="168"/>
    </location>
</feature>